<evidence type="ECO:0000256" key="1">
    <source>
        <dbReference type="ARBA" id="ARBA00004123"/>
    </source>
</evidence>
<reference evidence="10" key="1">
    <citation type="submission" date="2020-11" db="EMBL/GenBank/DDBJ databases">
        <title>Kefir isolates.</title>
        <authorList>
            <person name="Marcisauskas S."/>
            <person name="Kim Y."/>
            <person name="Blasche S."/>
        </authorList>
    </citation>
    <scope>NUCLEOTIDE SEQUENCE</scope>
    <source>
        <strain evidence="10">Olga-1</strain>
    </source>
</reference>
<keyword evidence="4" id="KW-0156">Chromatin regulator</keyword>
<dbReference type="AlphaFoldDB" id="A0A9P6WHI1"/>
<gene>
    <name evidence="10" type="ORF">C6P40_002569</name>
</gene>
<keyword evidence="8" id="KW-0539">Nucleus</keyword>
<evidence type="ECO:0000256" key="9">
    <source>
        <dbReference type="SAM" id="MobiDB-lite"/>
    </source>
</evidence>
<dbReference type="InterPro" id="IPR015418">
    <property type="entry name" value="Eaf6"/>
</dbReference>
<feature type="region of interest" description="Disordered" evidence="9">
    <location>
        <begin position="1"/>
        <end position="34"/>
    </location>
</feature>
<evidence type="ECO:0000256" key="7">
    <source>
        <dbReference type="ARBA" id="ARBA00023163"/>
    </source>
</evidence>
<dbReference type="GO" id="GO:0000123">
    <property type="term" value="C:histone acetyltransferase complex"/>
    <property type="evidence" value="ECO:0007669"/>
    <property type="project" value="InterPro"/>
</dbReference>
<evidence type="ECO:0000256" key="5">
    <source>
        <dbReference type="ARBA" id="ARBA00023015"/>
    </source>
</evidence>
<keyword evidence="11" id="KW-1185">Reference proteome</keyword>
<comment type="similarity">
    <text evidence="2">Belongs to the EAF6 family.</text>
</comment>
<evidence type="ECO:0000256" key="4">
    <source>
        <dbReference type="ARBA" id="ARBA00022853"/>
    </source>
</evidence>
<dbReference type="GO" id="GO:0006325">
    <property type="term" value="P:chromatin organization"/>
    <property type="evidence" value="ECO:0007669"/>
    <property type="project" value="UniProtKB-KW"/>
</dbReference>
<evidence type="ECO:0000256" key="8">
    <source>
        <dbReference type="ARBA" id="ARBA00023242"/>
    </source>
</evidence>
<keyword evidence="5" id="KW-0805">Transcription regulation</keyword>
<dbReference type="Proteomes" id="UP000697127">
    <property type="component" value="Unassembled WGS sequence"/>
</dbReference>
<keyword evidence="7" id="KW-0804">Transcription</keyword>
<evidence type="ECO:0000256" key="6">
    <source>
        <dbReference type="ARBA" id="ARBA00023054"/>
    </source>
</evidence>
<protein>
    <recommendedName>
        <fullName evidence="3">Chromatin modification-related protein EAF6</fullName>
    </recommendedName>
</protein>
<feature type="non-terminal residue" evidence="10">
    <location>
        <position position="87"/>
    </location>
</feature>
<evidence type="ECO:0000313" key="11">
    <source>
        <dbReference type="Proteomes" id="UP000697127"/>
    </source>
</evidence>
<organism evidence="10 11">
    <name type="scientific">Pichia californica</name>
    <dbReference type="NCBI Taxonomy" id="460514"/>
    <lineage>
        <taxon>Eukaryota</taxon>
        <taxon>Fungi</taxon>
        <taxon>Dikarya</taxon>
        <taxon>Ascomycota</taxon>
        <taxon>Saccharomycotina</taxon>
        <taxon>Pichiomycetes</taxon>
        <taxon>Pichiales</taxon>
        <taxon>Pichiaceae</taxon>
        <taxon>Pichia</taxon>
    </lineage>
</organism>
<evidence type="ECO:0000256" key="2">
    <source>
        <dbReference type="ARBA" id="ARBA00010916"/>
    </source>
</evidence>
<accession>A0A9P6WHI1</accession>
<keyword evidence="6" id="KW-0175">Coiled coil</keyword>
<name>A0A9P6WHI1_9ASCO</name>
<evidence type="ECO:0000256" key="3">
    <source>
        <dbReference type="ARBA" id="ARBA00018504"/>
    </source>
</evidence>
<comment type="caution">
    <text evidence="10">The sequence shown here is derived from an EMBL/GenBank/DDBJ whole genome shotgun (WGS) entry which is preliminary data.</text>
</comment>
<sequence length="87" mass="9423">MVSSTAAKESPIKASPSKVTKPAVSNATDTTASSSSTKYKQLVKQLKANITKQDRLEDEIDTIEHSIYNKESLYLASTANIIKGFDS</sequence>
<evidence type="ECO:0000313" key="10">
    <source>
        <dbReference type="EMBL" id="KAG0687270.1"/>
    </source>
</evidence>
<dbReference type="Pfam" id="PF09340">
    <property type="entry name" value="NuA4"/>
    <property type="match status" value="1"/>
</dbReference>
<dbReference type="GO" id="GO:0005634">
    <property type="term" value="C:nucleus"/>
    <property type="evidence" value="ECO:0007669"/>
    <property type="project" value="UniProtKB-SubCell"/>
</dbReference>
<dbReference type="EMBL" id="PUHW01000287">
    <property type="protein sequence ID" value="KAG0687270.1"/>
    <property type="molecule type" value="Genomic_DNA"/>
</dbReference>
<comment type="subcellular location">
    <subcellularLocation>
        <location evidence="1">Nucleus</location>
    </subcellularLocation>
</comment>
<proteinExistence type="inferred from homology"/>